<dbReference type="CDD" id="cd00207">
    <property type="entry name" value="fer2"/>
    <property type="match status" value="1"/>
</dbReference>
<dbReference type="Gene3D" id="1.10.150.120">
    <property type="entry name" value="[2Fe-2S]-binding domain"/>
    <property type="match status" value="1"/>
</dbReference>
<accession>A0A6B0VK38</accession>
<dbReference type="OrthoDB" id="37184at2157"/>
<evidence type="ECO:0000256" key="2">
    <source>
        <dbReference type="ARBA" id="ARBA00022723"/>
    </source>
</evidence>
<keyword evidence="3" id="KW-0560">Oxidoreductase</keyword>
<evidence type="ECO:0000313" key="8">
    <source>
        <dbReference type="Proteomes" id="UP000434101"/>
    </source>
</evidence>
<dbReference type="InterPro" id="IPR036884">
    <property type="entry name" value="2Fe-2S-bd_dom_sf"/>
</dbReference>
<dbReference type="EMBL" id="WUYX01000026">
    <property type="protein sequence ID" value="MXV61930.1"/>
    <property type="molecule type" value="Genomic_DNA"/>
</dbReference>
<dbReference type="SUPFAM" id="SSF47741">
    <property type="entry name" value="CO dehydrogenase ISP C-domain like"/>
    <property type="match status" value="1"/>
</dbReference>
<sequence>MSEHQISLTVDGERETLTVEGRTLLVHALREDLGVTAPKVGCETSKCGACTVELDGDVVKACTVLAVQADGKTVRTAASDTEDDVRSVVTQQFHEQHGLQCGYCTPGMVLTAADLLRENPDPTPSEIRASLKGNICRCTGYTNIVRAVESAASELEGTAAVAGDGGKTAAVDGSAPEGDD</sequence>
<keyword evidence="5" id="KW-0411">Iron-sulfur</keyword>
<evidence type="ECO:0000256" key="4">
    <source>
        <dbReference type="ARBA" id="ARBA00023004"/>
    </source>
</evidence>
<dbReference type="InterPro" id="IPR001041">
    <property type="entry name" value="2Fe-2S_ferredoxin-type"/>
</dbReference>
<proteinExistence type="predicted"/>
<evidence type="ECO:0000256" key="1">
    <source>
        <dbReference type="ARBA" id="ARBA00022714"/>
    </source>
</evidence>
<dbReference type="Pfam" id="PF00111">
    <property type="entry name" value="Fer2"/>
    <property type="match status" value="1"/>
</dbReference>
<dbReference type="FunFam" id="1.10.150.120:FF:000003">
    <property type="entry name" value="Carbon monoxide dehydrogenase, small subunit"/>
    <property type="match status" value="1"/>
</dbReference>
<dbReference type="Pfam" id="PF01799">
    <property type="entry name" value="Fer2_2"/>
    <property type="match status" value="1"/>
</dbReference>
<reference evidence="7 8" key="1">
    <citation type="submission" date="2020-01" db="EMBL/GenBank/DDBJ databases">
        <title>Natronorubrum sp. JWXQ-INN 674 isolated from Inner Mongolia Autonomous Region of China.</title>
        <authorList>
            <person name="Xue Q."/>
        </authorList>
    </citation>
    <scope>NUCLEOTIDE SEQUENCE [LARGE SCALE GENOMIC DNA]</scope>
    <source>
        <strain evidence="7 8">JWXQ-INN-674</strain>
    </source>
</reference>
<gene>
    <name evidence="7" type="ORF">GS429_07645</name>
</gene>
<keyword evidence="8" id="KW-1185">Reference proteome</keyword>
<keyword evidence="2" id="KW-0479">Metal-binding</keyword>
<dbReference type="PANTHER" id="PTHR44379">
    <property type="entry name" value="OXIDOREDUCTASE WITH IRON-SULFUR SUBUNIT"/>
    <property type="match status" value="1"/>
</dbReference>
<dbReference type="PANTHER" id="PTHR44379:SF5">
    <property type="entry name" value="OXIDOREDUCTASE WITH IRON-SULFUR SUBUNIT"/>
    <property type="match status" value="1"/>
</dbReference>
<dbReference type="Proteomes" id="UP000434101">
    <property type="component" value="Unassembled WGS sequence"/>
</dbReference>
<dbReference type="GO" id="GO:0051537">
    <property type="term" value="F:2 iron, 2 sulfur cluster binding"/>
    <property type="evidence" value="ECO:0007669"/>
    <property type="project" value="UniProtKB-KW"/>
</dbReference>
<keyword evidence="1" id="KW-0001">2Fe-2S</keyword>
<dbReference type="Gene3D" id="3.10.20.30">
    <property type="match status" value="1"/>
</dbReference>
<evidence type="ECO:0000259" key="6">
    <source>
        <dbReference type="PROSITE" id="PS51085"/>
    </source>
</evidence>
<name>A0A6B0VK38_9EURY</name>
<feature type="domain" description="2Fe-2S ferredoxin-type" evidence="6">
    <location>
        <begin position="4"/>
        <end position="80"/>
    </location>
</feature>
<protein>
    <submittedName>
        <fullName evidence="7">2Fe-2S iron-sulfur cluster binding domain-containing protein</fullName>
    </submittedName>
</protein>
<keyword evidence="4" id="KW-0408">Iron</keyword>
<evidence type="ECO:0000256" key="3">
    <source>
        <dbReference type="ARBA" id="ARBA00023002"/>
    </source>
</evidence>
<dbReference type="SUPFAM" id="SSF54292">
    <property type="entry name" value="2Fe-2S ferredoxin-like"/>
    <property type="match status" value="1"/>
</dbReference>
<organism evidence="7 8">
    <name type="scientific">Natronorubrum halalkaliphilum</name>
    <dbReference type="NCBI Taxonomy" id="2691917"/>
    <lineage>
        <taxon>Archaea</taxon>
        <taxon>Methanobacteriati</taxon>
        <taxon>Methanobacteriota</taxon>
        <taxon>Stenosarchaea group</taxon>
        <taxon>Halobacteria</taxon>
        <taxon>Halobacteriales</taxon>
        <taxon>Natrialbaceae</taxon>
        <taxon>Natronorubrum</taxon>
    </lineage>
</organism>
<dbReference type="AlphaFoldDB" id="A0A6B0VK38"/>
<comment type="caution">
    <text evidence="7">The sequence shown here is derived from an EMBL/GenBank/DDBJ whole genome shotgun (WGS) entry which is preliminary data.</text>
</comment>
<dbReference type="InterPro" id="IPR012675">
    <property type="entry name" value="Beta-grasp_dom_sf"/>
</dbReference>
<dbReference type="GO" id="GO:0016491">
    <property type="term" value="F:oxidoreductase activity"/>
    <property type="evidence" value="ECO:0007669"/>
    <property type="project" value="UniProtKB-KW"/>
</dbReference>
<evidence type="ECO:0000256" key="5">
    <source>
        <dbReference type="ARBA" id="ARBA00023014"/>
    </source>
</evidence>
<dbReference type="InterPro" id="IPR002888">
    <property type="entry name" value="2Fe-2S-bd"/>
</dbReference>
<dbReference type="PROSITE" id="PS51085">
    <property type="entry name" value="2FE2S_FER_2"/>
    <property type="match status" value="1"/>
</dbReference>
<dbReference type="RefSeq" id="WP_160064227.1">
    <property type="nucleotide sequence ID" value="NZ_WUYX01000026.1"/>
</dbReference>
<dbReference type="InterPro" id="IPR036010">
    <property type="entry name" value="2Fe-2S_ferredoxin-like_sf"/>
</dbReference>
<evidence type="ECO:0000313" key="7">
    <source>
        <dbReference type="EMBL" id="MXV61930.1"/>
    </source>
</evidence>
<dbReference type="GO" id="GO:0046872">
    <property type="term" value="F:metal ion binding"/>
    <property type="evidence" value="ECO:0007669"/>
    <property type="project" value="UniProtKB-KW"/>
</dbReference>
<dbReference type="InterPro" id="IPR051452">
    <property type="entry name" value="Diverse_Oxidoreductases"/>
</dbReference>